<dbReference type="Gene3D" id="3.90.1410.10">
    <property type="entry name" value="set domain protein methyltransferase, domain 1"/>
    <property type="match status" value="1"/>
</dbReference>
<proteinExistence type="predicted"/>
<dbReference type="GO" id="GO:0016279">
    <property type="term" value="F:protein-lysine N-methyltransferase activity"/>
    <property type="evidence" value="ECO:0007669"/>
    <property type="project" value="TreeGrafter"/>
</dbReference>
<sequence>DLWRSTQLEAISDVMEGLDDTLRIQLFLADQLNTSTIYGLWLKRLRTEAELPLLWSEDELSVLAGTSVYKDIHTVRDALEEAYATVMPSVLFALEEAEVESNIANLDRETFDWLHAIIRSRKQVINTADSPVVTLVPIIGFINHSFTPNASIRPSEDESALEVVADAPFRKNQQIYINYGPLTEGTYFQDYGFVNGDNEYDGFGLSLSTGEGDALREEKEEVLEAIGLNRSTYTAIIGDQIPGMYAEDAVKTMWLDYITKGFPEYVAEEEEVDGAGDGEEDDEEMVDEDDLYGDEEYVEEEEELEGEDDEEEEVVDEEEYLDEEEMAEEEEEETVDEDDVIDMMDL</sequence>
<feature type="region of interest" description="Disordered" evidence="1">
    <location>
        <begin position="269"/>
        <end position="346"/>
    </location>
</feature>
<protein>
    <recommendedName>
        <fullName evidence="2">SET domain-containing protein</fullName>
    </recommendedName>
</protein>
<dbReference type="PANTHER" id="PTHR13271">
    <property type="entry name" value="UNCHARACTERIZED PUTATIVE METHYLTRANSFERASE"/>
    <property type="match status" value="1"/>
</dbReference>
<evidence type="ECO:0000259" key="2">
    <source>
        <dbReference type="PROSITE" id="PS50280"/>
    </source>
</evidence>
<accession>A0A9K3CRD9</accession>
<evidence type="ECO:0000313" key="3">
    <source>
        <dbReference type="EMBL" id="GIQ80224.1"/>
    </source>
</evidence>
<dbReference type="Pfam" id="PF00856">
    <property type="entry name" value="SET"/>
    <property type="match status" value="1"/>
</dbReference>
<dbReference type="SUPFAM" id="SSF82199">
    <property type="entry name" value="SET domain"/>
    <property type="match status" value="1"/>
</dbReference>
<evidence type="ECO:0000256" key="1">
    <source>
        <dbReference type="SAM" id="MobiDB-lite"/>
    </source>
</evidence>
<comment type="caution">
    <text evidence="3">The sequence shown here is derived from an EMBL/GenBank/DDBJ whole genome shotgun (WGS) entry which is preliminary data.</text>
</comment>
<dbReference type="EMBL" id="BDIP01000127">
    <property type="protein sequence ID" value="GIQ80224.1"/>
    <property type="molecule type" value="Genomic_DNA"/>
</dbReference>
<dbReference type="InterPro" id="IPR001214">
    <property type="entry name" value="SET_dom"/>
</dbReference>
<feature type="non-terminal residue" evidence="3">
    <location>
        <position position="1"/>
    </location>
</feature>
<keyword evidence="4" id="KW-1185">Reference proteome</keyword>
<organism evidence="3 4">
    <name type="scientific">Kipferlia bialata</name>
    <dbReference type="NCBI Taxonomy" id="797122"/>
    <lineage>
        <taxon>Eukaryota</taxon>
        <taxon>Metamonada</taxon>
        <taxon>Carpediemonas-like organisms</taxon>
        <taxon>Kipferlia</taxon>
    </lineage>
</organism>
<dbReference type="Proteomes" id="UP000265618">
    <property type="component" value="Unassembled WGS sequence"/>
</dbReference>
<dbReference type="InterPro" id="IPR050600">
    <property type="entry name" value="SETD3_SETD6_MTase"/>
</dbReference>
<dbReference type="AlphaFoldDB" id="A0A9K3CRD9"/>
<reference evidence="3 4" key="1">
    <citation type="journal article" date="2018" name="PLoS ONE">
        <title>The draft genome of Kipferlia bialata reveals reductive genome evolution in fornicate parasites.</title>
        <authorList>
            <person name="Tanifuji G."/>
            <person name="Takabayashi S."/>
            <person name="Kume K."/>
            <person name="Takagi M."/>
            <person name="Nakayama T."/>
            <person name="Kamikawa R."/>
            <person name="Inagaki Y."/>
            <person name="Hashimoto T."/>
        </authorList>
    </citation>
    <scope>NUCLEOTIDE SEQUENCE [LARGE SCALE GENOMIC DNA]</scope>
    <source>
        <strain evidence="3">NY0173</strain>
    </source>
</reference>
<name>A0A9K3CRD9_9EUKA</name>
<evidence type="ECO:0000313" key="4">
    <source>
        <dbReference type="Proteomes" id="UP000265618"/>
    </source>
</evidence>
<dbReference type="CDD" id="cd10527">
    <property type="entry name" value="SET_LSMT"/>
    <property type="match status" value="1"/>
</dbReference>
<dbReference type="PROSITE" id="PS50280">
    <property type="entry name" value="SET"/>
    <property type="match status" value="1"/>
</dbReference>
<gene>
    <name evidence="3" type="ORF">KIPB_000986</name>
</gene>
<dbReference type="OrthoDB" id="341421at2759"/>
<feature type="domain" description="SET" evidence="2">
    <location>
        <begin position="22"/>
        <end position="180"/>
    </location>
</feature>
<dbReference type="InterPro" id="IPR046341">
    <property type="entry name" value="SET_dom_sf"/>
</dbReference>